<dbReference type="AlphaFoldDB" id="A0A964BRN2"/>
<dbReference type="InterPro" id="IPR007572">
    <property type="entry name" value="Uncharacterised_Ycf20"/>
</dbReference>
<accession>A0A964BRN2</accession>
<reference evidence="3" key="1">
    <citation type="journal article" date="2021" name="Antonie Van Leeuwenhoek">
        <title>Draft genome and description of Waterburya agarophytonicola gen. nov. sp. nov. (Pleurocapsales, Cyanobacteria): a seaweed symbiont.</title>
        <authorList>
            <person name="Bonthond G."/>
            <person name="Shalygin S."/>
            <person name="Bayer T."/>
            <person name="Weinberger F."/>
        </authorList>
    </citation>
    <scope>NUCLEOTIDE SEQUENCE</scope>
    <source>
        <strain evidence="3">KI4</strain>
    </source>
</reference>
<evidence type="ECO:0000256" key="2">
    <source>
        <dbReference type="SAM" id="Phobius"/>
    </source>
</evidence>
<keyword evidence="2" id="KW-1133">Transmembrane helix</keyword>
<proteinExistence type="inferred from homology"/>
<dbReference type="RefSeq" id="WP_229639607.1">
    <property type="nucleotide sequence ID" value="NZ_JADWDC010000010.1"/>
</dbReference>
<evidence type="ECO:0000313" key="4">
    <source>
        <dbReference type="Proteomes" id="UP000729733"/>
    </source>
</evidence>
<keyword evidence="2" id="KW-0812">Transmembrane</keyword>
<protein>
    <submittedName>
        <fullName evidence="3">DUF565 domain-containing protein</fullName>
    </submittedName>
</protein>
<dbReference type="Proteomes" id="UP000729733">
    <property type="component" value="Unassembled WGS sequence"/>
</dbReference>
<dbReference type="PANTHER" id="PTHR33787">
    <property type="match status" value="1"/>
</dbReference>
<feature type="transmembrane region" description="Helical" evidence="2">
    <location>
        <begin position="52"/>
        <end position="71"/>
    </location>
</feature>
<sequence>MQRTRLNTLVEITGDRLELLFSNPWRRISLSLISILLGFFMGSALVTTAGQAAIWDMPVAALVFTFTELISRFVYGRRNRSQDNLKPKRRSLYLDILNLFKVGLIYSLFLEAFKLGS</sequence>
<dbReference type="Pfam" id="PF04483">
    <property type="entry name" value="DUF565"/>
    <property type="match status" value="1"/>
</dbReference>
<organism evidence="3 4">
    <name type="scientific">Waterburya agarophytonicola KI4</name>
    <dbReference type="NCBI Taxonomy" id="2874699"/>
    <lineage>
        <taxon>Bacteria</taxon>
        <taxon>Bacillati</taxon>
        <taxon>Cyanobacteriota</taxon>
        <taxon>Cyanophyceae</taxon>
        <taxon>Pleurocapsales</taxon>
        <taxon>Hyellaceae</taxon>
        <taxon>Waterburya</taxon>
        <taxon>Waterburya agarophytonicola</taxon>
    </lineage>
</organism>
<dbReference type="PANTHER" id="PTHR33787:SF5">
    <property type="entry name" value="YCF20-LIKE PROTEIN"/>
    <property type="match status" value="1"/>
</dbReference>
<name>A0A964BRN2_9CYAN</name>
<gene>
    <name evidence="3" type="ORF">I4641_06210</name>
</gene>
<comment type="caution">
    <text evidence="3">The sequence shown here is derived from an EMBL/GenBank/DDBJ whole genome shotgun (WGS) entry which is preliminary data.</text>
</comment>
<comment type="similarity">
    <text evidence="1">Belongs to the ycf20 family.</text>
</comment>
<feature type="transmembrane region" description="Helical" evidence="2">
    <location>
        <begin position="28"/>
        <end position="46"/>
    </location>
</feature>
<feature type="transmembrane region" description="Helical" evidence="2">
    <location>
        <begin position="92"/>
        <end position="110"/>
    </location>
</feature>
<dbReference type="EMBL" id="JADWDC010000010">
    <property type="protein sequence ID" value="MCC0176570.1"/>
    <property type="molecule type" value="Genomic_DNA"/>
</dbReference>
<keyword evidence="4" id="KW-1185">Reference proteome</keyword>
<evidence type="ECO:0000256" key="1">
    <source>
        <dbReference type="ARBA" id="ARBA00009846"/>
    </source>
</evidence>
<evidence type="ECO:0000313" key="3">
    <source>
        <dbReference type="EMBL" id="MCC0176570.1"/>
    </source>
</evidence>
<keyword evidence="2" id="KW-0472">Membrane</keyword>